<gene>
    <name evidence="2" type="ORF">B0I18_104332</name>
</gene>
<dbReference type="AlphaFoldDB" id="A0A2P8D4T9"/>
<name>A0A2P8D4T9_9BACT</name>
<reference evidence="2 3" key="1">
    <citation type="submission" date="2018-03" db="EMBL/GenBank/DDBJ databases">
        <title>Genomic Encyclopedia of Type Strains, Phase III (KMG-III): the genomes of soil and plant-associated and newly described type strains.</title>
        <authorList>
            <person name="Whitman W."/>
        </authorList>
    </citation>
    <scope>NUCLEOTIDE SEQUENCE [LARGE SCALE GENOMIC DNA]</scope>
    <source>
        <strain evidence="2 3">CGMCC 1.12700</strain>
    </source>
</reference>
<evidence type="ECO:0000313" key="2">
    <source>
        <dbReference type="EMBL" id="PSK92233.1"/>
    </source>
</evidence>
<dbReference type="OrthoDB" id="624837at2"/>
<dbReference type="Proteomes" id="UP000240572">
    <property type="component" value="Unassembled WGS sequence"/>
</dbReference>
<evidence type="ECO:0008006" key="4">
    <source>
        <dbReference type="Google" id="ProtNLM"/>
    </source>
</evidence>
<proteinExistence type="predicted"/>
<protein>
    <recommendedName>
        <fullName evidence="4">Secreted protein (Por secretion system target)</fullName>
    </recommendedName>
</protein>
<feature type="signal peptide" evidence="1">
    <location>
        <begin position="1"/>
        <end position="18"/>
    </location>
</feature>
<sequence>MYRQTLLLLLLPFGKIWAQDAGAEQAPPAVATPYEAEIAQTVAGLKGAVTPGRTQLTTGKENAAQTAIAHFDYFPFDYYRNAGSVAEQGIQHETSRENHVHVNLEIDGRHFEQLTCYQVEDKYQAVYQPTGITYQYDNTSFFYEDPEGKLIASVIYIRKKTGNLGNEQKLVLLHAAGNNEPVISIAPNPVRRSFTLGLQINTGDDYEVRVLDIQQKPVALLLKKNIQPGNHKYTVPVNLAPGHYLLMLKGSKSKPSFQKLIIE</sequence>
<comment type="caution">
    <text evidence="2">The sequence shown here is derived from an EMBL/GenBank/DDBJ whole genome shotgun (WGS) entry which is preliminary data.</text>
</comment>
<feature type="chain" id="PRO_5015132799" description="Secreted protein (Por secretion system target)" evidence="1">
    <location>
        <begin position="19"/>
        <end position="263"/>
    </location>
</feature>
<accession>A0A2P8D4T9</accession>
<keyword evidence="1" id="KW-0732">Signal</keyword>
<evidence type="ECO:0000313" key="3">
    <source>
        <dbReference type="Proteomes" id="UP000240572"/>
    </source>
</evidence>
<dbReference type="RefSeq" id="WP_146146745.1">
    <property type="nucleotide sequence ID" value="NZ_PYGD01000004.1"/>
</dbReference>
<keyword evidence="3" id="KW-1185">Reference proteome</keyword>
<dbReference type="EMBL" id="PYGD01000004">
    <property type="protein sequence ID" value="PSK92233.1"/>
    <property type="molecule type" value="Genomic_DNA"/>
</dbReference>
<evidence type="ECO:0000256" key="1">
    <source>
        <dbReference type="SAM" id="SignalP"/>
    </source>
</evidence>
<organism evidence="2 3">
    <name type="scientific">Taibaiella chishuiensis</name>
    <dbReference type="NCBI Taxonomy" id="1434707"/>
    <lineage>
        <taxon>Bacteria</taxon>
        <taxon>Pseudomonadati</taxon>
        <taxon>Bacteroidota</taxon>
        <taxon>Chitinophagia</taxon>
        <taxon>Chitinophagales</taxon>
        <taxon>Chitinophagaceae</taxon>
        <taxon>Taibaiella</taxon>
    </lineage>
</organism>